<name>A0A5C3EKG9_9BASI</name>
<gene>
    <name evidence="7" type="ORF">UTRI_05234_B</name>
</gene>
<keyword evidence="2" id="KW-0479">Metal-binding</keyword>
<dbReference type="InterPro" id="IPR001138">
    <property type="entry name" value="Zn2Cys6_DnaBD"/>
</dbReference>
<dbReference type="GO" id="GO:0000981">
    <property type="term" value="F:DNA-binding transcription factor activity, RNA polymerase II-specific"/>
    <property type="evidence" value="ECO:0007669"/>
    <property type="project" value="InterPro"/>
</dbReference>
<dbReference type="GO" id="GO:0005634">
    <property type="term" value="C:nucleus"/>
    <property type="evidence" value="ECO:0007669"/>
    <property type="project" value="UniProtKB-SubCell"/>
</dbReference>
<dbReference type="GO" id="GO:0008270">
    <property type="term" value="F:zinc ion binding"/>
    <property type="evidence" value="ECO:0007669"/>
    <property type="project" value="InterPro"/>
</dbReference>
<dbReference type="PANTHER" id="PTHR46910:SF3">
    <property type="entry name" value="HALOTOLERANCE PROTEIN 9-RELATED"/>
    <property type="match status" value="1"/>
</dbReference>
<reference evidence="7 8" key="1">
    <citation type="submission" date="2018-03" db="EMBL/GenBank/DDBJ databases">
        <authorList>
            <person name="Guldener U."/>
        </authorList>
    </citation>
    <scope>NUCLEOTIDE SEQUENCE [LARGE SCALE GENOMIC DNA]</scope>
    <source>
        <strain evidence="7 8">NBRC100155</strain>
    </source>
</reference>
<proteinExistence type="predicted"/>
<evidence type="ECO:0000256" key="4">
    <source>
        <dbReference type="ARBA" id="ARBA00023242"/>
    </source>
</evidence>
<feature type="compositionally biased region" description="Polar residues" evidence="5">
    <location>
        <begin position="610"/>
        <end position="623"/>
    </location>
</feature>
<keyword evidence="3" id="KW-0238">DNA-binding</keyword>
<evidence type="ECO:0000256" key="2">
    <source>
        <dbReference type="ARBA" id="ARBA00022723"/>
    </source>
</evidence>
<feature type="region of interest" description="Disordered" evidence="5">
    <location>
        <begin position="1048"/>
        <end position="1072"/>
    </location>
</feature>
<feature type="compositionally biased region" description="Polar residues" evidence="5">
    <location>
        <begin position="181"/>
        <end position="194"/>
    </location>
</feature>
<dbReference type="InterPro" id="IPR050987">
    <property type="entry name" value="AtrR-like"/>
</dbReference>
<feature type="compositionally biased region" description="Low complexity" evidence="5">
    <location>
        <begin position="1048"/>
        <end position="1067"/>
    </location>
</feature>
<feature type="compositionally biased region" description="Low complexity" evidence="5">
    <location>
        <begin position="642"/>
        <end position="651"/>
    </location>
</feature>
<feature type="compositionally biased region" description="Polar residues" evidence="5">
    <location>
        <begin position="926"/>
        <end position="936"/>
    </location>
</feature>
<feature type="compositionally biased region" description="Basic and acidic residues" evidence="5">
    <location>
        <begin position="319"/>
        <end position="329"/>
    </location>
</feature>
<evidence type="ECO:0000256" key="3">
    <source>
        <dbReference type="ARBA" id="ARBA00023125"/>
    </source>
</evidence>
<evidence type="ECO:0000259" key="6">
    <source>
        <dbReference type="PROSITE" id="PS50048"/>
    </source>
</evidence>
<feature type="compositionally biased region" description="Polar residues" evidence="5">
    <location>
        <begin position="298"/>
        <end position="316"/>
    </location>
</feature>
<evidence type="ECO:0000256" key="5">
    <source>
        <dbReference type="SAM" id="MobiDB-lite"/>
    </source>
</evidence>
<dbReference type="Proteomes" id="UP000324022">
    <property type="component" value="Unassembled WGS sequence"/>
</dbReference>
<feature type="region of interest" description="Disordered" evidence="5">
    <location>
        <begin position="1"/>
        <end position="383"/>
    </location>
</feature>
<keyword evidence="8" id="KW-1185">Reference proteome</keyword>
<evidence type="ECO:0000313" key="7">
    <source>
        <dbReference type="EMBL" id="SPO31124.1"/>
    </source>
</evidence>
<dbReference type="AlphaFoldDB" id="A0A5C3EKG9"/>
<dbReference type="InterPro" id="IPR036864">
    <property type="entry name" value="Zn2-C6_fun-type_DNA-bd_sf"/>
</dbReference>
<dbReference type="PROSITE" id="PS50048">
    <property type="entry name" value="ZN2_CY6_FUNGAL_2"/>
    <property type="match status" value="1"/>
</dbReference>
<evidence type="ECO:0000313" key="8">
    <source>
        <dbReference type="Proteomes" id="UP000324022"/>
    </source>
</evidence>
<feature type="domain" description="Zn(2)-C6 fungal-type" evidence="6">
    <location>
        <begin position="388"/>
        <end position="450"/>
    </location>
</feature>
<accession>A0A5C3EKG9</accession>
<keyword evidence="4" id="KW-0539">Nucleus</keyword>
<dbReference type="SMART" id="SM00066">
    <property type="entry name" value="GAL4"/>
    <property type="match status" value="1"/>
</dbReference>
<feature type="region of interest" description="Disordered" evidence="5">
    <location>
        <begin position="602"/>
        <end position="656"/>
    </location>
</feature>
<dbReference type="OrthoDB" id="39175at2759"/>
<feature type="region of interest" description="Disordered" evidence="5">
    <location>
        <begin position="510"/>
        <end position="588"/>
    </location>
</feature>
<dbReference type="CDD" id="cd00067">
    <property type="entry name" value="GAL4"/>
    <property type="match status" value="1"/>
</dbReference>
<feature type="compositionally biased region" description="Basic and acidic residues" evidence="5">
    <location>
        <begin position="22"/>
        <end position="36"/>
    </location>
</feature>
<feature type="compositionally biased region" description="Pro residues" evidence="5">
    <location>
        <begin position="48"/>
        <end position="57"/>
    </location>
</feature>
<feature type="compositionally biased region" description="Low complexity" evidence="5">
    <location>
        <begin position="937"/>
        <end position="951"/>
    </location>
</feature>
<dbReference type="PANTHER" id="PTHR46910">
    <property type="entry name" value="TRANSCRIPTION FACTOR PDR1"/>
    <property type="match status" value="1"/>
</dbReference>
<comment type="subcellular location">
    <subcellularLocation>
        <location evidence="1">Nucleus</location>
    </subcellularLocation>
</comment>
<feature type="region of interest" description="Disordered" evidence="5">
    <location>
        <begin position="920"/>
        <end position="951"/>
    </location>
</feature>
<feature type="compositionally biased region" description="Basic and acidic residues" evidence="5">
    <location>
        <begin position="151"/>
        <end position="165"/>
    </location>
</feature>
<feature type="compositionally biased region" description="Basic and acidic residues" evidence="5">
    <location>
        <begin position="88"/>
        <end position="97"/>
    </location>
</feature>
<protein>
    <recommendedName>
        <fullName evidence="6">Zn(2)-C6 fungal-type domain-containing protein</fullName>
    </recommendedName>
</protein>
<dbReference type="SUPFAM" id="SSF57701">
    <property type="entry name" value="Zn2/Cys6 DNA-binding domain"/>
    <property type="match status" value="1"/>
</dbReference>
<feature type="compositionally biased region" description="Basic and acidic residues" evidence="5">
    <location>
        <begin position="1"/>
        <end position="11"/>
    </location>
</feature>
<sequence>MSAQDGLRRDALQQLPRAPPSYDHRHAAMPPYDRDPSNPWTSHHAPSFSPPKLPPPRNTSTTNGVRYPYREPAPHWNSKADAPGPSPRDARFEDYGRQHAFQTVADHFSATAESSSRALPSLYPDESMSHFPTPPPPSVYARPPDASAARMRNEAYERDQVRHADAQFQSRAFDTKHSRADSTSQRSAASNGYVASSLPPPTDSRPDHFQNHHSPARHQQEQLQHSRRPSMQSHVADSSDAARYRTEASAPTWTASRPQHPAKRHLPADLEAETDPRSSALLSRPYSSSGPQYLHDSPVTSKAQTTLGSSASNPATSRLPDRHLPEREASYQPSTPRLPQPTSESVASLHTQVAAPSSAGVPPPSASSPTTQQHPLQPQRKRLRISRACDECRRRKTRCDIVGAFPGEPGHPLTLSGAVPPLEPNMEPKGEMLILQACMNCRRSEVTCSYSKRPLKRGPSKGYIKDLERRLNSLESQIVSGDRADGDAPEQMQENGPSAMIATANAASAVQTTKPKIRTEDRISRLESVLARPTSAKSEDDKSNSTDSSRRNSGSDDAHVKSEASADTEADRRASTCETSTPQDVDVDMAFPAPASLAAKAVSATEPARASTSNEVATSSPVSSRPEPKTAVSKGKSKAMRRSAASSPSRAADSDVAEIKSKVVTSFLHATFPIVPTRSEGESSANPSSSNIARLEDRVLVRGLRLLTEPVEMVTAAQEVSAKGAPTPSGAKTQSHAARVASLIGQASAGLGGPRDELALHARTGADGLRALRKVSHRLSCQEADLLMLCHLDHLRNGRNNNSALAAAVSKLGSGSHVQNDRETYRRRTLLFMLDRWHAIAFGTPHLLMGRFGMERHSFRSMKEALGDVSQSPLGDAVYEVLRCAIMLGQLNDLVQNNGGWKGISNSDVDAVIHSATDENERLTASEPTATDENTNAASSSGTSSSDSHSAPGLLSTEALRYSLESLVRCYYALHTVPAAKDARVKDLHRIFTLAESILVLGTAKTPISLQGKLVQSAIGPHVLAVAGVAFSWCLRIVCKMVASTLPPSYPTSSTSTSLPATDATSTEASTPITPTSFPLEFYRRKILDYARMCGPFCLFSGGPPTSAASIAPIYLRLALYFNSTVSFASQLGSLVSPQSEKQSPVHQDAIALGNEADNVLDMAKEMGFLGYVLAGTTQGDAWRLLTGGATASA</sequence>
<dbReference type="Gene3D" id="4.10.240.10">
    <property type="entry name" value="Zn(2)-C6 fungal-type DNA-binding domain"/>
    <property type="match status" value="1"/>
</dbReference>
<evidence type="ECO:0000256" key="1">
    <source>
        <dbReference type="ARBA" id="ARBA00004123"/>
    </source>
</evidence>
<dbReference type="EMBL" id="OOIN01000036">
    <property type="protein sequence ID" value="SPO31124.1"/>
    <property type="molecule type" value="Genomic_DNA"/>
</dbReference>
<organism evidence="7 8">
    <name type="scientific">Ustilago trichophora</name>
    <dbReference type="NCBI Taxonomy" id="86804"/>
    <lineage>
        <taxon>Eukaryota</taxon>
        <taxon>Fungi</taxon>
        <taxon>Dikarya</taxon>
        <taxon>Basidiomycota</taxon>
        <taxon>Ustilaginomycotina</taxon>
        <taxon>Ustilaginomycetes</taxon>
        <taxon>Ustilaginales</taxon>
        <taxon>Ustilaginaceae</taxon>
        <taxon>Ustilago</taxon>
    </lineage>
</organism>
<feature type="compositionally biased region" description="Basic and acidic residues" evidence="5">
    <location>
        <begin position="537"/>
        <end position="575"/>
    </location>
</feature>
<dbReference type="GO" id="GO:0003677">
    <property type="term" value="F:DNA binding"/>
    <property type="evidence" value="ECO:0007669"/>
    <property type="project" value="UniProtKB-KW"/>
</dbReference>
<feature type="compositionally biased region" description="Polar residues" evidence="5">
    <location>
        <begin position="331"/>
        <end position="351"/>
    </location>
</feature>
<feature type="compositionally biased region" description="Low complexity" evidence="5">
    <location>
        <begin position="277"/>
        <end position="289"/>
    </location>
</feature>